<sequence length="262" mass="30289">MSEKSRLDKINELRKRFGLEKVVERDLLTQQIKPQPVEVIEIPFNPKIMEREEQHSPEIKQAMLEDILKRWDAKQPLQFGHLEFMIRGVRREALGLEPWPVAKGRKERSNMDRAVYRSVKAIAIETVMDSLVHQEAKSKEWVEDGKYPGNTNKHLISEELRQYLKGTIESYPTAAEKKALSGINKKLAGLFQVSEKTIRNWQRDLELGEEGYVNSLERGEPSSYLLAEENKLIADLDSKGIDTLDDLAKYLAAKEWKKIPHL</sequence>
<evidence type="ECO:0000313" key="1">
    <source>
        <dbReference type="EMBL" id="TKB58360.1"/>
    </source>
</evidence>
<dbReference type="EMBL" id="SWCJ01000001">
    <property type="protein sequence ID" value="TKB58360.1"/>
    <property type="molecule type" value="Genomic_DNA"/>
</dbReference>
<name>A0A4U1BSM1_9GAMM</name>
<comment type="caution">
    <text evidence="1">The sequence shown here is derived from an EMBL/GenBank/DDBJ whole genome shotgun (WGS) entry which is preliminary data.</text>
</comment>
<dbReference type="Proteomes" id="UP000305675">
    <property type="component" value="Unassembled WGS sequence"/>
</dbReference>
<organism evidence="1 2">
    <name type="scientific">Ferrimonas aestuarii</name>
    <dbReference type="NCBI Taxonomy" id="2569539"/>
    <lineage>
        <taxon>Bacteria</taxon>
        <taxon>Pseudomonadati</taxon>
        <taxon>Pseudomonadota</taxon>
        <taxon>Gammaproteobacteria</taxon>
        <taxon>Alteromonadales</taxon>
        <taxon>Ferrimonadaceae</taxon>
        <taxon>Ferrimonas</taxon>
    </lineage>
</organism>
<evidence type="ECO:0000313" key="2">
    <source>
        <dbReference type="Proteomes" id="UP000305675"/>
    </source>
</evidence>
<gene>
    <name evidence="1" type="ORF">FCL42_01015</name>
</gene>
<dbReference type="RefSeq" id="WP_136861508.1">
    <property type="nucleotide sequence ID" value="NZ_SWCJ01000001.1"/>
</dbReference>
<accession>A0A4U1BSM1</accession>
<dbReference type="AlphaFoldDB" id="A0A4U1BSM1"/>
<proteinExistence type="predicted"/>
<reference evidence="1 2" key="1">
    <citation type="submission" date="2019-04" db="EMBL/GenBank/DDBJ databases">
        <authorList>
            <person name="Hwang J.C."/>
        </authorList>
    </citation>
    <scope>NUCLEOTIDE SEQUENCE [LARGE SCALE GENOMIC DNA]</scope>
    <source>
        <strain evidence="1 2">IMCC35002</strain>
    </source>
</reference>
<protein>
    <submittedName>
        <fullName evidence="1">Uncharacterized protein</fullName>
    </submittedName>
</protein>
<dbReference type="OrthoDB" id="9920270at2"/>
<keyword evidence="2" id="KW-1185">Reference proteome</keyword>